<keyword evidence="2" id="KW-0489">Methyltransferase</keyword>
<dbReference type="Proteomes" id="UP000612808">
    <property type="component" value="Unassembled WGS sequence"/>
</dbReference>
<proteinExistence type="predicted"/>
<dbReference type="InterPro" id="IPR029063">
    <property type="entry name" value="SAM-dependent_MTases_sf"/>
</dbReference>
<reference evidence="2" key="1">
    <citation type="submission" date="2021-01" db="EMBL/GenBank/DDBJ databases">
        <title>Whole genome shotgun sequence of Actinocatenispora rupis NBRC 107355.</title>
        <authorList>
            <person name="Komaki H."/>
            <person name="Tamura T."/>
        </authorList>
    </citation>
    <scope>NUCLEOTIDE SEQUENCE</scope>
    <source>
        <strain evidence="2">NBRC 107355</strain>
    </source>
</reference>
<dbReference type="AlphaFoldDB" id="A0A8J3J4X6"/>
<dbReference type="Pfam" id="PF13649">
    <property type="entry name" value="Methyltransf_25"/>
    <property type="match status" value="1"/>
</dbReference>
<dbReference type="EMBL" id="BOMB01000014">
    <property type="protein sequence ID" value="GID11686.1"/>
    <property type="molecule type" value="Genomic_DNA"/>
</dbReference>
<keyword evidence="3" id="KW-1185">Reference proteome</keyword>
<dbReference type="GO" id="GO:0032259">
    <property type="term" value="P:methylation"/>
    <property type="evidence" value="ECO:0007669"/>
    <property type="project" value="UniProtKB-KW"/>
</dbReference>
<accession>A0A8J3J4X6</accession>
<organism evidence="2 3">
    <name type="scientific">Actinocatenispora rupis</name>
    <dbReference type="NCBI Taxonomy" id="519421"/>
    <lineage>
        <taxon>Bacteria</taxon>
        <taxon>Bacillati</taxon>
        <taxon>Actinomycetota</taxon>
        <taxon>Actinomycetes</taxon>
        <taxon>Micromonosporales</taxon>
        <taxon>Micromonosporaceae</taxon>
        <taxon>Actinocatenispora</taxon>
    </lineage>
</organism>
<dbReference type="PANTHER" id="PTHR43591:SF24">
    <property type="entry name" value="2-METHOXY-6-POLYPRENYL-1,4-BENZOQUINOL METHYLASE, MITOCHONDRIAL"/>
    <property type="match status" value="1"/>
</dbReference>
<evidence type="ECO:0000313" key="2">
    <source>
        <dbReference type="EMBL" id="GID11686.1"/>
    </source>
</evidence>
<dbReference type="RefSeq" id="WP_203657697.1">
    <property type="nucleotide sequence ID" value="NZ_BAAAZM010000005.1"/>
</dbReference>
<name>A0A8J3J4X6_9ACTN</name>
<dbReference type="Gene3D" id="3.40.50.150">
    <property type="entry name" value="Vaccinia Virus protein VP39"/>
    <property type="match status" value="1"/>
</dbReference>
<feature type="domain" description="Methyltransferase" evidence="1">
    <location>
        <begin position="40"/>
        <end position="129"/>
    </location>
</feature>
<evidence type="ECO:0000313" key="3">
    <source>
        <dbReference type="Proteomes" id="UP000612808"/>
    </source>
</evidence>
<dbReference type="SUPFAM" id="SSF53335">
    <property type="entry name" value="S-adenosyl-L-methionine-dependent methyltransferases"/>
    <property type="match status" value="1"/>
</dbReference>
<dbReference type="GO" id="GO:0008168">
    <property type="term" value="F:methyltransferase activity"/>
    <property type="evidence" value="ECO:0007669"/>
    <property type="project" value="UniProtKB-KW"/>
</dbReference>
<dbReference type="CDD" id="cd02440">
    <property type="entry name" value="AdoMet_MTases"/>
    <property type="match status" value="1"/>
</dbReference>
<gene>
    <name evidence="2" type="ORF">Aru02nite_25750</name>
</gene>
<evidence type="ECO:0000259" key="1">
    <source>
        <dbReference type="Pfam" id="PF13649"/>
    </source>
</evidence>
<comment type="caution">
    <text evidence="2">The sequence shown here is derived from an EMBL/GenBank/DDBJ whole genome shotgun (WGS) entry which is preliminary data.</text>
</comment>
<protein>
    <submittedName>
        <fullName evidence="2">Methyltransferase</fullName>
    </submittedName>
</protein>
<keyword evidence="2" id="KW-0808">Transferase</keyword>
<sequence length="196" mass="20211">MTGYYDREAVRYDATRGGRPRARAAATALAGLLGPPSGPVLDLAGGTGSVAAELTAAGHRVLVLDGSAGMLRLAAQRIPGRVVRGSLAALPVRTGSVSAVVAVWVLHLLPPELVAATMAEVARCLAPGGRFVSTVDKRAANHGTPRDPDATDCRDTVTRLAVHNGLTRYADGGFAGHGQRTDAGATPWYPLLCLGR</sequence>
<dbReference type="PANTHER" id="PTHR43591">
    <property type="entry name" value="METHYLTRANSFERASE"/>
    <property type="match status" value="1"/>
</dbReference>
<dbReference type="InterPro" id="IPR041698">
    <property type="entry name" value="Methyltransf_25"/>
</dbReference>